<evidence type="ECO:0000313" key="2">
    <source>
        <dbReference type="Proteomes" id="UP000077623"/>
    </source>
</evidence>
<keyword evidence="2" id="KW-1185">Reference proteome</keyword>
<protein>
    <submittedName>
        <fullName evidence="1">Uncharacterized protein</fullName>
    </submittedName>
</protein>
<evidence type="ECO:0000313" key="1">
    <source>
        <dbReference type="EMBL" id="OAL10004.1"/>
    </source>
</evidence>
<accession>A0A1A9QD31</accession>
<dbReference type="STRING" id="432608.A6V39_03765"/>
<name>A0A1A9QD31_9MOLU</name>
<sequence>MAIKPLAVKATVGLIGLGGMGALARQGYVAWKNTPKEMSISAKLEEEKYTLLSKGAGGWDAILADYRTVVAKDASLKFDNFDGNEPAGGTPKAVDKLKEKCENAKKQMTKGKRNELLKKARKWCVTPVKASALLTNRGFTVLPTNGDNTIASNPKWKQKIDNYKVARKGTTNMEKLFEIQDNGAATDNDIAQIKTKCATFGETLNHKEEFEKHLQNVELWCADK</sequence>
<comment type="caution">
    <text evidence="1">The sequence shown here is derived from an EMBL/GenBank/DDBJ whole genome shotgun (WGS) entry which is preliminary data.</text>
</comment>
<reference evidence="2" key="1">
    <citation type="submission" date="2016-04" db="EMBL/GenBank/DDBJ databases">
        <authorList>
            <person name="Quiroz-Castaneda R.E."/>
            <person name="Martinez-Ocampo F."/>
        </authorList>
    </citation>
    <scope>NUCLEOTIDE SEQUENCE [LARGE SCALE GENOMIC DNA]</scope>
    <source>
        <strain evidence="2">INIFAP01</strain>
    </source>
</reference>
<dbReference type="RefSeq" id="WP_187150390.1">
    <property type="nucleotide sequence ID" value="NZ_LWUJ01000012.1"/>
</dbReference>
<gene>
    <name evidence="1" type="ORF">A6V39_03765</name>
</gene>
<dbReference type="Proteomes" id="UP000077623">
    <property type="component" value="Unassembled WGS sequence"/>
</dbReference>
<dbReference type="AlphaFoldDB" id="A0A1A9QD31"/>
<dbReference type="EMBL" id="LWUJ01000012">
    <property type="protein sequence ID" value="OAL10004.1"/>
    <property type="molecule type" value="Genomic_DNA"/>
</dbReference>
<proteinExistence type="predicted"/>
<organism evidence="1 2">
    <name type="scientific">Candidatus Mycoplasma haematobovis</name>
    <dbReference type="NCBI Taxonomy" id="432608"/>
    <lineage>
        <taxon>Bacteria</taxon>
        <taxon>Bacillati</taxon>
        <taxon>Mycoplasmatota</taxon>
        <taxon>Mollicutes</taxon>
        <taxon>Mycoplasmataceae</taxon>
        <taxon>Mycoplasma</taxon>
    </lineage>
</organism>